<comment type="similarity">
    <text evidence="2">Belongs to the glycosyltransferase 47 family.</text>
</comment>
<keyword evidence="3" id="KW-0328">Glycosyltransferase</keyword>
<feature type="domain" description="Exostosin GT47" evidence="7">
    <location>
        <begin position="143"/>
        <end position="308"/>
    </location>
</feature>
<evidence type="ECO:0000256" key="5">
    <source>
        <dbReference type="ARBA" id="ARBA00023034"/>
    </source>
</evidence>
<evidence type="ECO:0000313" key="9">
    <source>
        <dbReference type="Proteomes" id="UP001457282"/>
    </source>
</evidence>
<dbReference type="EMBL" id="JBEDUW010000001">
    <property type="protein sequence ID" value="KAK9947507.1"/>
    <property type="molecule type" value="Genomic_DNA"/>
</dbReference>
<evidence type="ECO:0000256" key="3">
    <source>
        <dbReference type="ARBA" id="ARBA00022676"/>
    </source>
</evidence>
<dbReference type="GO" id="GO:0016757">
    <property type="term" value="F:glycosyltransferase activity"/>
    <property type="evidence" value="ECO:0007669"/>
    <property type="project" value="UniProtKB-KW"/>
</dbReference>
<evidence type="ECO:0000256" key="1">
    <source>
        <dbReference type="ARBA" id="ARBA00004323"/>
    </source>
</evidence>
<keyword evidence="5" id="KW-0333">Golgi apparatus</keyword>
<keyword evidence="3" id="KW-0808">Transferase</keyword>
<protein>
    <recommendedName>
        <fullName evidence="7">Exostosin GT47 domain-containing protein</fullName>
    </recommendedName>
</protein>
<gene>
    <name evidence="8" type="ORF">M0R45_003127</name>
</gene>
<keyword evidence="6" id="KW-1133">Transmembrane helix</keyword>
<accession>A0AAW1YHK5</accession>
<dbReference type="PANTHER" id="PTHR11062:SF267">
    <property type="entry name" value="EXOSTOSIN FAMILY PROTEIN"/>
    <property type="match status" value="1"/>
</dbReference>
<sequence>METLTLKFRAPLYLLVPTFLLILLITYLTLVLQNQNYHITDVIFFNNIPAQLDNLSILNPKPAADTLNDPQGLTQKIHQHGSPPPFVPTKKKAKSMLEKKEEGLAEARAAIYKAARTRNYTSDIETFIPRGNIYRNAYAFHQSHIEMIKTVQDKYPHWNRSKGADHFMLSCHDWAPGVTKDDPELYANFIRVLCNANTSEGFKPMRDVSVPEYNILDKVKLNSFSLGQPLDKRSILGFFAGGRSHGDIRPMLFEHWEHKDDAILVYEKVPKELNYNKLMEQSKFCLCPSGWEVASPRIIEALQSGCVPCDDILSSTGLLSLLMLIHMVLHSVWLRRLNIKLSHIRV</sequence>
<evidence type="ECO:0000256" key="4">
    <source>
        <dbReference type="ARBA" id="ARBA00022968"/>
    </source>
</evidence>
<dbReference type="GO" id="GO:0000139">
    <property type="term" value="C:Golgi membrane"/>
    <property type="evidence" value="ECO:0007669"/>
    <property type="project" value="UniProtKB-SubCell"/>
</dbReference>
<dbReference type="Pfam" id="PF03016">
    <property type="entry name" value="Exostosin_GT47"/>
    <property type="match status" value="1"/>
</dbReference>
<feature type="transmembrane region" description="Helical" evidence="6">
    <location>
        <begin position="312"/>
        <end position="334"/>
    </location>
</feature>
<keyword evidence="4" id="KW-0735">Signal-anchor</keyword>
<name>A0AAW1YHK5_RUBAR</name>
<reference evidence="8 9" key="1">
    <citation type="journal article" date="2023" name="G3 (Bethesda)">
        <title>A chromosome-length genome assembly and annotation of blackberry (Rubus argutus, cv. 'Hillquist').</title>
        <authorList>
            <person name="Bruna T."/>
            <person name="Aryal R."/>
            <person name="Dudchenko O."/>
            <person name="Sargent D.J."/>
            <person name="Mead D."/>
            <person name="Buti M."/>
            <person name="Cavallini A."/>
            <person name="Hytonen T."/>
            <person name="Andres J."/>
            <person name="Pham M."/>
            <person name="Weisz D."/>
            <person name="Mascagni F."/>
            <person name="Usai G."/>
            <person name="Natali L."/>
            <person name="Bassil N."/>
            <person name="Fernandez G.E."/>
            <person name="Lomsadze A."/>
            <person name="Armour M."/>
            <person name="Olukolu B."/>
            <person name="Poorten T."/>
            <person name="Britton C."/>
            <person name="Davik J."/>
            <person name="Ashrafi H."/>
            <person name="Aiden E.L."/>
            <person name="Borodovsky M."/>
            <person name="Worthington M."/>
        </authorList>
    </citation>
    <scope>NUCLEOTIDE SEQUENCE [LARGE SCALE GENOMIC DNA]</scope>
    <source>
        <strain evidence="8">PI 553951</strain>
    </source>
</reference>
<dbReference type="InterPro" id="IPR004263">
    <property type="entry name" value="Exostosin"/>
</dbReference>
<keyword evidence="6" id="KW-0812">Transmembrane</keyword>
<feature type="transmembrane region" description="Helical" evidence="6">
    <location>
        <begin position="12"/>
        <end position="32"/>
    </location>
</feature>
<comment type="caution">
    <text evidence="8">The sequence shown here is derived from an EMBL/GenBank/DDBJ whole genome shotgun (WGS) entry which is preliminary data.</text>
</comment>
<evidence type="ECO:0000256" key="6">
    <source>
        <dbReference type="SAM" id="Phobius"/>
    </source>
</evidence>
<dbReference type="InterPro" id="IPR040911">
    <property type="entry name" value="Exostosin_GT47"/>
</dbReference>
<dbReference type="AlphaFoldDB" id="A0AAW1YHK5"/>
<dbReference type="Proteomes" id="UP001457282">
    <property type="component" value="Unassembled WGS sequence"/>
</dbReference>
<evidence type="ECO:0000259" key="7">
    <source>
        <dbReference type="Pfam" id="PF03016"/>
    </source>
</evidence>
<evidence type="ECO:0000256" key="2">
    <source>
        <dbReference type="ARBA" id="ARBA00010271"/>
    </source>
</evidence>
<keyword evidence="6" id="KW-0472">Membrane</keyword>
<proteinExistence type="inferred from homology"/>
<evidence type="ECO:0000313" key="8">
    <source>
        <dbReference type="EMBL" id="KAK9947507.1"/>
    </source>
</evidence>
<keyword evidence="9" id="KW-1185">Reference proteome</keyword>
<organism evidence="8 9">
    <name type="scientific">Rubus argutus</name>
    <name type="common">Southern blackberry</name>
    <dbReference type="NCBI Taxonomy" id="59490"/>
    <lineage>
        <taxon>Eukaryota</taxon>
        <taxon>Viridiplantae</taxon>
        <taxon>Streptophyta</taxon>
        <taxon>Embryophyta</taxon>
        <taxon>Tracheophyta</taxon>
        <taxon>Spermatophyta</taxon>
        <taxon>Magnoliopsida</taxon>
        <taxon>eudicotyledons</taxon>
        <taxon>Gunneridae</taxon>
        <taxon>Pentapetalae</taxon>
        <taxon>rosids</taxon>
        <taxon>fabids</taxon>
        <taxon>Rosales</taxon>
        <taxon>Rosaceae</taxon>
        <taxon>Rosoideae</taxon>
        <taxon>Rosoideae incertae sedis</taxon>
        <taxon>Rubus</taxon>
    </lineage>
</organism>
<comment type="subcellular location">
    <subcellularLocation>
        <location evidence="1">Golgi apparatus membrane</location>
        <topology evidence="1">Single-pass type II membrane protein</topology>
    </subcellularLocation>
</comment>
<dbReference type="PANTHER" id="PTHR11062">
    <property type="entry name" value="EXOSTOSIN HEPARAN SULFATE GLYCOSYLTRANSFERASE -RELATED"/>
    <property type="match status" value="1"/>
</dbReference>